<dbReference type="GO" id="GO:0016020">
    <property type="term" value="C:membrane"/>
    <property type="evidence" value="ECO:0007669"/>
    <property type="project" value="UniProtKB-SubCell"/>
</dbReference>
<evidence type="ECO:0000256" key="1">
    <source>
        <dbReference type="ARBA" id="ARBA00004141"/>
    </source>
</evidence>
<dbReference type="PROSITE" id="PS50262">
    <property type="entry name" value="G_PROTEIN_RECEP_F1_2"/>
    <property type="match status" value="1"/>
</dbReference>
<feature type="transmembrane region" description="Helical" evidence="15">
    <location>
        <begin position="207"/>
        <end position="232"/>
    </location>
</feature>
<dbReference type="PANTHER" id="PTHR24240">
    <property type="entry name" value="OPSIN"/>
    <property type="match status" value="1"/>
</dbReference>
<evidence type="ECO:0000256" key="11">
    <source>
        <dbReference type="ARBA" id="ARBA00023157"/>
    </source>
</evidence>
<dbReference type="PRINTS" id="PR00238">
    <property type="entry name" value="OPSIN"/>
</dbReference>
<evidence type="ECO:0000256" key="15">
    <source>
        <dbReference type="RuleBase" id="RU004951"/>
    </source>
</evidence>
<gene>
    <name evidence="18" type="ORF">KP79_PYT16017</name>
</gene>
<evidence type="ECO:0000256" key="7">
    <source>
        <dbReference type="ARBA" id="ARBA00022991"/>
    </source>
</evidence>
<evidence type="ECO:0000259" key="17">
    <source>
        <dbReference type="PROSITE" id="PS50262"/>
    </source>
</evidence>
<keyword evidence="2 15" id="KW-0600">Photoreceptor protein</keyword>
<feature type="transmembrane region" description="Helical" evidence="15">
    <location>
        <begin position="266"/>
        <end position="291"/>
    </location>
</feature>
<comment type="caution">
    <text evidence="15">Lacks conserved residue(s) required for the propagation of feature annotation.</text>
</comment>
<dbReference type="GO" id="GO:0007602">
    <property type="term" value="P:phototransduction"/>
    <property type="evidence" value="ECO:0007669"/>
    <property type="project" value="UniProtKB-KW"/>
</dbReference>
<evidence type="ECO:0000313" key="19">
    <source>
        <dbReference type="Proteomes" id="UP000242188"/>
    </source>
</evidence>
<dbReference type="SMART" id="SM01381">
    <property type="entry name" value="7TM_GPCR_Srsx"/>
    <property type="match status" value="1"/>
</dbReference>
<dbReference type="SUPFAM" id="SSF81321">
    <property type="entry name" value="Family A G protein-coupled receptor-like"/>
    <property type="match status" value="1"/>
</dbReference>
<evidence type="ECO:0000256" key="3">
    <source>
        <dbReference type="ARBA" id="ARBA00022606"/>
    </source>
</evidence>
<evidence type="ECO:0000313" key="18">
    <source>
        <dbReference type="EMBL" id="OWF40989.1"/>
    </source>
</evidence>
<keyword evidence="7 15" id="KW-0157">Chromophore</keyword>
<evidence type="ECO:0000256" key="4">
    <source>
        <dbReference type="ARBA" id="ARBA00022692"/>
    </source>
</evidence>
<keyword evidence="5 15" id="KW-0681">Retinal protein</keyword>
<dbReference type="EMBL" id="NEDP02005434">
    <property type="protein sequence ID" value="OWF40989.1"/>
    <property type="molecule type" value="Genomic_DNA"/>
</dbReference>
<organism evidence="18 19">
    <name type="scientific">Mizuhopecten yessoensis</name>
    <name type="common">Japanese scallop</name>
    <name type="synonym">Patinopecten yessoensis</name>
    <dbReference type="NCBI Taxonomy" id="6573"/>
    <lineage>
        <taxon>Eukaryota</taxon>
        <taxon>Metazoa</taxon>
        <taxon>Spiralia</taxon>
        <taxon>Lophotrochozoa</taxon>
        <taxon>Mollusca</taxon>
        <taxon>Bivalvia</taxon>
        <taxon>Autobranchia</taxon>
        <taxon>Pteriomorphia</taxon>
        <taxon>Pectinida</taxon>
        <taxon>Pectinoidea</taxon>
        <taxon>Pectinidae</taxon>
        <taxon>Mizuhopecten</taxon>
    </lineage>
</organism>
<comment type="subcellular location">
    <subcellularLocation>
        <location evidence="1 15">Membrane</location>
        <topology evidence="1 15">Multi-pass membrane protein</topology>
    </subcellularLocation>
</comment>
<keyword evidence="19" id="KW-1185">Reference proteome</keyword>
<reference evidence="18 19" key="1">
    <citation type="journal article" date="2017" name="Nat. Ecol. Evol.">
        <title>Scallop genome provides insights into evolution of bilaterian karyotype and development.</title>
        <authorList>
            <person name="Wang S."/>
            <person name="Zhang J."/>
            <person name="Jiao W."/>
            <person name="Li J."/>
            <person name="Xun X."/>
            <person name="Sun Y."/>
            <person name="Guo X."/>
            <person name="Huan P."/>
            <person name="Dong B."/>
            <person name="Zhang L."/>
            <person name="Hu X."/>
            <person name="Sun X."/>
            <person name="Wang J."/>
            <person name="Zhao C."/>
            <person name="Wang Y."/>
            <person name="Wang D."/>
            <person name="Huang X."/>
            <person name="Wang R."/>
            <person name="Lv J."/>
            <person name="Li Y."/>
            <person name="Zhang Z."/>
            <person name="Liu B."/>
            <person name="Lu W."/>
            <person name="Hui Y."/>
            <person name="Liang J."/>
            <person name="Zhou Z."/>
            <person name="Hou R."/>
            <person name="Li X."/>
            <person name="Liu Y."/>
            <person name="Li H."/>
            <person name="Ning X."/>
            <person name="Lin Y."/>
            <person name="Zhao L."/>
            <person name="Xing Q."/>
            <person name="Dou J."/>
            <person name="Li Y."/>
            <person name="Mao J."/>
            <person name="Guo H."/>
            <person name="Dou H."/>
            <person name="Li T."/>
            <person name="Mu C."/>
            <person name="Jiang W."/>
            <person name="Fu Q."/>
            <person name="Fu X."/>
            <person name="Miao Y."/>
            <person name="Liu J."/>
            <person name="Yu Q."/>
            <person name="Li R."/>
            <person name="Liao H."/>
            <person name="Li X."/>
            <person name="Kong Y."/>
            <person name="Jiang Z."/>
            <person name="Chourrout D."/>
            <person name="Li R."/>
            <person name="Bao Z."/>
        </authorList>
    </citation>
    <scope>NUCLEOTIDE SEQUENCE [LARGE SCALE GENOMIC DNA]</scope>
    <source>
        <strain evidence="18 19">PY_sf001</strain>
    </source>
</reference>
<keyword evidence="12 15" id="KW-0675">Receptor</keyword>
<dbReference type="CDD" id="cd15337">
    <property type="entry name" value="7tmA_Opsin_Gq_invertebrates"/>
    <property type="match status" value="1"/>
</dbReference>
<keyword evidence="9 15" id="KW-0472">Membrane</keyword>
<evidence type="ECO:0000256" key="16">
    <source>
        <dbReference type="SAM" id="MobiDB-lite"/>
    </source>
</evidence>
<feature type="domain" description="G-protein coupled receptors family 1 profile" evidence="17">
    <location>
        <begin position="59"/>
        <end position="322"/>
    </location>
</feature>
<keyword evidence="6 15" id="KW-1133">Transmembrane helix</keyword>
<dbReference type="AlphaFoldDB" id="A0A210PWZ1"/>
<feature type="region of interest" description="Disordered" evidence="16">
    <location>
        <begin position="461"/>
        <end position="483"/>
    </location>
</feature>
<keyword evidence="3 15" id="KW-0716">Sensory transduction</keyword>
<dbReference type="GO" id="GO:0007601">
    <property type="term" value="P:visual perception"/>
    <property type="evidence" value="ECO:0007669"/>
    <property type="project" value="InterPro"/>
</dbReference>
<evidence type="ECO:0000256" key="5">
    <source>
        <dbReference type="ARBA" id="ARBA00022925"/>
    </source>
</evidence>
<dbReference type="InterPro" id="IPR000276">
    <property type="entry name" value="GPCR_Rhodpsn"/>
</dbReference>
<protein>
    <submittedName>
        <fullName evidence="18">Rhodopsin, GQ-coupled</fullName>
    </submittedName>
</protein>
<dbReference type="GO" id="GO:0004930">
    <property type="term" value="F:G protein-coupled receptor activity"/>
    <property type="evidence" value="ECO:0007669"/>
    <property type="project" value="UniProtKB-KW"/>
</dbReference>
<feature type="transmembrane region" description="Helical" evidence="15">
    <location>
        <begin position="40"/>
        <end position="67"/>
    </location>
</feature>
<dbReference type="Gene3D" id="1.20.1070.10">
    <property type="entry name" value="Rhodopsin 7-helix transmembrane proteins"/>
    <property type="match status" value="1"/>
</dbReference>
<comment type="caution">
    <text evidence="18">The sequence shown here is derived from an EMBL/GenBank/DDBJ whole genome shotgun (WGS) entry which is preliminary data.</text>
</comment>
<dbReference type="PROSITE" id="PS00237">
    <property type="entry name" value="G_PROTEIN_RECEP_F1_1"/>
    <property type="match status" value="1"/>
</dbReference>
<sequence>MITMSPEHVTERVTNTTHLYDTYDFFIHPHWKQFPPVSDFWFYFVGIYIGIVGITGVVGNILVIWMFTTNKKLKTPSNMLIVNLALSDLTFSAVNGFPLKSISAFSKKWVFGMVACELYGLIGGIFGFMSISTLAAISIDRFICITKPLQAARIMTRKKAFIMIVVVWTWSVFWSIPPLFGFGAYIPEGFQTSCTFDYITKSTSNRIFIIGMYVFGFLMPCLIIIGCYIQILKAIKAHGKEMTRMADKLNAEEADKSKKAKAEMKIAKIALMLISLFILSWSPYATIALIAQFGSPDFVTPLMSELPVLLAKTSAMHNPLVYALSHPRFRAALAEKAPCFMVCCPPEKTPTSTLSRHVAGRTASQSSVTSCATNMSDCQGGIQMQPTPTTVNHGDLVKDLVGALVNMATQNANHVVQPVYLPNGVLHSNGTGIITVPQVNVISGQGHQNAAFVPEVETVDTGKVNTDKEKENDNVTSKDAVKV</sequence>
<dbReference type="Proteomes" id="UP000242188">
    <property type="component" value="Unassembled WGS sequence"/>
</dbReference>
<dbReference type="InterPro" id="IPR050125">
    <property type="entry name" value="GPCR_opsins"/>
</dbReference>
<feature type="transmembrane region" description="Helical" evidence="15">
    <location>
        <begin position="79"/>
        <end position="98"/>
    </location>
</feature>
<dbReference type="PRINTS" id="PR00237">
    <property type="entry name" value="GPCRRHODOPSN"/>
</dbReference>
<keyword evidence="11" id="KW-1015">Disulfide bond</keyword>
<evidence type="ECO:0000256" key="2">
    <source>
        <dbReference type="ARBA" id="ARBA00022543"/>
    </source>
</evidence>
<dbReference type="InterPro" id="IPR027430">
    <property type="entry name" value="Retinal_BS"/>
</dbReference>
<dbReference type="FunFam" id="1.20.1070.10:FF:000044">
    <property type="entry name" value="Opsin, ultraviolet-sensitive"/>
    <property type="match status" value="1"/>
</dbReference>
<comment type="similarity">
    <text evidence="15">Belongs to the G-protein coupled receptor 1 family. Opsin subfamily.</text>
</comment>
<evidence type="ECO:0000256" key="12">
    <source>
        <dbReference type="ARBA" id="ARBA00023170"/>
    </source>
</evidence>
<feature type="transmembrane region" description="Helical" evidence="15">
    <location>
        <begin position="118"/>
        <end position="139"/>
    </location>
</feature>
<proteinExistence type="inferred from homology"/>
<evidence type="ECO:0000256" key="6">
    <source>
        <dbReference type="ARBA" id="ARBA00022989"/>
    </source>
</evidence>
<evidence type="ECO:0000256" key="10">
    <source>
        <dbReference type="ARBA" id="ARBA00023139"/>
    </source>
</evidence>
<keyword evidence="14" id="KW-0449">Lipoprotein</keyword>
<evidence type="ECO:0000256" key="9">
    <source>
        <dbReference type="ARBA" id="ARBA00023136"/>
    </source>
</evidence>
<evidence type="ECO:0000256" key="8">
    <source>
        <dbReference type="ARBA" id="ARBA00023040"/>
    </source>
</evidence>
<keyword evidence="13 15" id="KW-0807">Transducer</keyword>
<accession>A0A210PWZ1</accession>
<name>A0A210PWZ1_MIZYE</name>
<evidence type="ECO:0000256" key="14">
    <source>
        <dbReference type="ARBA" id="ARBA00023288"/>
    </source>
</evidence>
<dbReference type="PROSITE" id="PS00238">
    <property type="entry name" value="OPSIN"/>
    <property type="match status" value="1"/>
</dbReference>
<dbReference type="STRING" id="6573.A0A210PWZ1"/>
<keyword evidence="4 15" id="KW-0812">Transmembrane</keyword>
<dbReference type="InterPro" id="IPR017452">
    <property type="entry name" value="GPCR_Rhodpsn_7TM"/>
</dbReference>
<dbReference type="GO" id="GO:0009881">
    <property type="term" value="F:photoreceptor activity"/>
    <property type="evidence" value="ECO:0007669"/>
    <property type="project" value="UniProtKB-KW"/>
</dbReference>
<keyword evidence="8 15" id="KW-0297">G-protein coupled receptor</keyword>
<dbReference type="Pfam" id="PF00001">
    <property type="entry name" value="7tm_1"/>
    <property type="match status" value="1"/>
</dbReference>
<feature type="transmembrane region" description="Helical" evidence="15">
    <location>
        <begin position="160"/>
        <end position="187"/>
    </location>
</feature>
<evidence type="ECO:0000256" key="13">
    <source>
        <dbReference type="ARBA" id="ARBA00023224"/>
    </source>
</evidence>
<dbReference type="InterPro" id="IPR001760">
    <property type="entry name" value="Opsin"/>
</dbReference>
<keyword evidence="10" id="KW-0564">Palmitate</keyword>
<dbReference type="OrthoDB" id="9996086at2759"/>